<evidence type="ECO:0000259" key="2">
    <source>
        <dbReference type="Pfam" id="PF12146"/>
    </source>
</evidence>
<dbReference type="RefSeq" id="WP_142600699.1">
    <property type="nucleotide sequence ID" value="NZ_FXSZ01000001.1"/>
</dbReference>
<dbReference type="Pfam" id="PF12146">
    <property type="entry name" value="Hydrolase_4"/>
    <property type="match status" value="1"/>
</dbReference>
<dbReference type="GO" id="GO:0016787">
    <property type="term" value="F:hydrolase activity"/>
    <property type="evidence" value="ECO:0007669"/>
    <property type="project" value="UniProtKB-KW"/>
</dbReference>
<name>A0A521AKB4_9SPHI</name>
<dbReference type="Gene3D" id="3.40.50.1820">
    <property type="entry name" value="alpha/beta hydrolase"/>
    <property type="match status" value="1"/>
</dbReference>
<keyword evidence="4" id="KW-1185">Reference proteome</keyword>
<protein>
    <submittedName>
        <fullName evidence="3">Esterase/lipase</fullName>
    </submittedName>
</protein>
<keyword evidence="1" id="KW-0378">Hydrolase</keyword>
<accession>A0A521AKB4</accession>
<proteinExistence type="predicted"/>
<dbReference type="SUPFAM" id="SSF53474">
    <property type="entry name" value="alpha/beta-Hydrolases"/>
    <property type="match status" value="1"/>
</dbReference>
<dbReference type="GO" id="GO:0016020">
    <property type="term" value="C:membrane"/>
    <property type="evidence" value="ECO:0007669"/>
    <property type="project" value="TreeGrafter"/>
</dbReference>
<reference evidence="3 4" key="1">
    <citation type="submission" date="2017-05" db="EMBL/GenBank/DDBJ databases">
        <authorList>
            <person name="Varghese N."/>
            <person name="Submissions S."/>
        </authorList>
    </citation>
    <scope>NUCLEOTIDE SEQUENCE [LARGE SCALE GENOMIC DNA]</scope>
    <source>
        <strain evidence="3 4">DSM 21342</strain>
    </source>
</reference>
<feature type="domain" description="Serine aminopeptidase S33" evidence="2">
    <location>
        <begin position="74"/>
        <end position="193"/>
    </location>
</feature>
<organism evidence="3 4">
    <name type="scientific">Solitalea koreensis</name>
    <dbReference type="NCBI Taxonomy" id="543615"/>
    <lineage>
        <taxon>Bacteria</taxon>
        <taxon>Pseudomonadati</taxon>
        <taxon>Bacteroidota</taxon>
        <taxon>Sphingobacteriia</taxon>
        <taxon>Sphingobacteriales</taxon>
        <taxon>Sphingobacteriaceae</taxon>
        <taxon>Solitalea</taxon>
    </lineage>
</organism>
<dbReference type="InterPro" id="IPR022742">
    <property type="entry name" value="Hydrolase_4"/>
</dbReference>
<evidence type="ECO:0000256" key="1">
    <source>
        <dbReference type="ARBA" id="ARBA00022801"/>
    </source>
</evidence>
<dbReference type="Proteomes" id="UP000315971">
    <property type="component" value="Unassembled WGS sequence"/>
</dbReference>
<dbReference type="InterPro" id="IPR050266">
    <property type="entry name" value="AB_hydrolase_sf"/>
</dbReference>
<dbReference type="EMBL" id="FXSZ01000001">
    <property type="protein sequence ID" value="SMO35238.1"/>
    <property type="molecule type" value="Genomic_DNA"/>
</dbReference>
<dbReference type="PANTHER" id="PTHR43798">
    <property type="entry name" value="MONOACYLGLYCEROL LIPASE"/>
    <property type="match status" value="1"/>
</dbReference>
<dbReference type="InterPro" id="IPR029058">
    <property type="entry name" value="AB_hydrolase_fold"/>
</dbReference>
<sequence length="334" mass="37079">MKKFLKIISTILTVTIIIYLVGPRPEKPTYNSTLPTLPSSSTDLETYVKKLDAGHKIKPGNGAEIVWTDSSKKKTKIVVLYLHGFSASHEEGSPIHREFAKRFGANLYLARLYGHGIDTTDALADFTAEKYWESAKDAYAVAKQLGDEVIIMSTSTGGTLALKLAATYPEIKALINFSPNIAINDPAAFITNNPWGLQITRLVMGGNYRTSKVDTAEAAKYWYYTYRCEAIPALEELIETSMTKDTFEKVKCPVLTVYYYKDEQHQDQTVKVSAMKTMNDELGTPANRKEMVPIPNAANHVIANPLKSKDVKSVENACIAFAENVLKLDPLAKK</sequence>
<dbReference type="OrthoDB" id="5416147at2"/>
<evidence type="ECO:0000313" key="3">
    <source>
        <dbReference type="EMBL" id="SMO35238.1"/>
    </source>
</evidence>
<gene>
    <name evidence="3" type="ORF">SAMN06265350_101195</name>
</gene>
<dbReference type="AlphaFoldDB" id="A0A521AKB4"/>
<dbReference type="PANTHER" id="PTHR43798:SF31">
    <property type="entry name" value="AB HYDROLASE SUPERFAMILY PROTEIN YCLE"/>
    <property type="match status" value="1"/>
</dbReference>
<evidence type="ECO:0000313" key="4">
    <source>
        <dbReference type="Proteomes" id="UP000315971"/>
    </source>
</evidence>